<reference evidence="3 4" key="1">
    <citation type="submission" date="2018-08" db="EMBL/GenBank/DDBJ databases">
        <title>A genome reference for cultivated species of the human gut microbiota.</title>
        <authorList>
            <person name="Zou Y."/>
            <person name="Xue W."/>
            <person name="Luo G."/>
        </authorList>
    </citation>
    <scope>NUCLEOTIDE SEQUENCE [LARGE SCALE GENOMIC DNA]</scope>
    <source>
        <strain evidence="3 4">AM17-44</strain>
    </source>
</reference>
<protein>
    <recommendedName>
        <fullName evidence="2">DUF6249 domain-containing protein</fullName>
    </recommendedName>
</protein>
<evidence type="ECO:0000313" key="3">
    <source>
        <dbReference type="EMBL" id="RHH46636.1"/>
    </source>
</evidence>
<comment type="caution">
    <text evidence="3">The sequence shown here is derived from an EMBL/GenBank/DDBJ whole genome shotgun (WGS) entry which is preliminary data.</text>
</comment>
<dbReference type="Proteomes" id="UP000284998">
    <property type="component" value="Unassembled WGS sequence"/>
</dbReference>
<dbReference type="Pfam" id="PF19762">
    <property type="entry name" value="DUF6249"/>
    <property type="match status" value="1"/>
</dbReference>
<keyword evidence="1" id="KW-0812">Transmembrane</keyword>
<dbReference type="RefSeq" id="WP_118243238.1">
    <property type="nucleotide sequence ID" value="NZ_QRJS01000010.1"/>
</dbReference>
<dbReference type="AlphaFoldDB" id="A0A414X2G0"/>
<sequence>MEELIIGANMAIVFGVIYKVFELFVCRRERMMLIEKMGDKLVPETFKNGIMYRPSSFSFSGLRIGCLLLGLGAGLLTGYFLVCVTQQSYFSGKEVWAVNESVSIIYGACVLLGGGLGLVISYLIEKEQWKKNK</sequence>
<keyword evidence="1" id="KW-0472">Membrane</keyword>
<dbReference type="InterPro" id="IPR046216">
    <property type="entry name" value="DUF6249"/>
</dbReference>
<proteinExistence type="predicted"/>
<feature type="transmembrane region" description="Helical" evidence="1">
    <location>
        <begin position="61"/>
        <end position="82"/>
    </location>
</feature>
<feature type="transmembrane region" description="Helical" evidence="1">
    <location>
        <begin position="6"/>
        <end position="26"/>
    </location>
</feature>
<gene>
    <name evidence="3" type="ORF">DW204_05640</name>
</gene>
<organism evidence="3 4">
    <name type="scientific">Phocaeicola plebeius</name>
    <dbReference type="NCBI Taxonomy" id="310297"/>
    <lineage>
        <taxon>Bacteria</taxon>
        <taxon>Pseudomonadati</taxon>
        <taxon>Bacteroidota</taxon>
        <taxon>Bacteroidia</taxon>
        <taxon>Bacteroidales</taxon>
        <taxon>Bacteroidaceae</taxon>
        <taxon>Phocaeicola</taxon>
    </lineage>
</organism>
<accession>A0A414X2G0</accession>
<feature type="transmembrane region" description="Helical" evidence="1">
    <location>
        <begin position="102"/>
        <end position="124"/>
    </location>
</feature>
<dbReference type="EMBL" id="QRJS01000010">
    <property type="protein sequence ID" value="RHH46636.1"/>
    <property type="molecule type" value="Genomic_DNA"/>
</dbReference>
<keyword evidence="1" id="KW-1133">Transmembrane helix</keyword>
<evidence type="ECO:0000256" key="1">
    <source>
        <dbReference type="SAM" id="Phobius"/>
    </source>
</evidence>
<evidence type="ECO:0000313" key="4">
    <source>
        <dbReference type="Proteomes" id="UP000284998"/>
    </source>
</evidence>
<name>A0A414X2G0_9BACT</name>
<feature type="domain" description="DUF6249" evidence="2">
    <location>
        <begin position="5"/>
        <end position="126"/>
    </location>
</feature>
<evidence type="ECO:0000259" key="2">
    <source>
        <dbReference type="Pfam" id="PF19762"/>
    </source>
</evidence>